<protein>
    <submittedName>
        <fullName evidence="1">Molybdopterin converting factor</fullName>
    </submittedName>
</protein>
<dbReference type="InterPro" id="IPR036563">
    <property type="entry name" value="MoaE_sf"/>
</dbReference>
<dbReference type="InterPro" id="IPR016155">
    <property type="entry name" value="Mopterin_synth/thiamin_S_b"/>
</dbReference>
<dbReference type="Gene3D" id="3.90.1170.40">
    <property type="entry name" value="Molybdopterin biosynthesis MoaE subunit"/>
    <property type="match status" value="1"/>
</dbReference>
<accession>A0A559IY75</accession>
<reference evidence="1 2" key="1">
    <citation type="submission" date="2019-07" db="EMBL/GenBank/DDBJ databases">
        <authorList>
            <person name="Kim J."/>
        </authorList>
    </citation>
    <scope>NUCLEOTIDE SEQUENCE [LARGE SCALE GENOMIC DNA]</scope>
    <source>
        <strain evidence="1 2">N4</strain>
    </source>
</reference>
<dbReference type="AlphaFoldDB" id="A0A559IY75"/>
<organism evidence="1 2">
    <name type="scientific">Paenibacillus agilis</name>
    <dbReference type="NCBI Taxonomy" id="3020863"/>
    <lineage>
        <taxon>Bacteria</taxon>
        <taxon>Bacillati</taxon>
        <taxon>Bacillota</taxon>
        <taxon>Bacilli</taxon>
        <taxon>Bacillales</taxon>
        <taxon>Paenibacillaceae</taxon>
        <taxon>Paenibacillus</taxon>
    </lineage>
</organism>
<dbReference type="InterPro" id="IPR003448">
    <property type="entry name" value="Mopterin_biosynth_MoaE"/>
</dbReference>
<sequence length="259" mass="28669">MNYRIQCFASIAERIGQAELLLPADNDAIRVIELKQTLAAQYPETAELIMRSFVAANQQYAPDDSIVTPKDELAIIPPVSGGQGKAHPEGDLSQENHNEVSSANGRYCLTRQPIHTQAVEQKVSHPNHGATLTFSGTTREVTGDQRTQTLEYDAYVPMALQVMEQIGDEVDKRWPGTLSAITHRLGIVGIGEASVVISVSAPHRAGCYEASRYAIDRLKQIVPIWKKEIMADGSYWVEQDNWDPIARNDANYTDLHDQG</sequence>
<dbReference type="RefSeq" id="WP_144988113.1">
    <property type="nucleotide sequence ID" value="NZ_VNJK01000001.1"/>
</dbReference>
<dbReference type="Gene3D" id="3.10.20.30">
    <property type="match status" value="1"/>
</dbReference>
<dbReference type="SUPFAM" id="SSF54690">
    <property type="entry name" value="Molybdopterin synthase subunit MoaE"/>
    <property type="match status" value="1"/>
</dbReference>
<dbReference type="CDD" id="cd00756">
    <property type="entry name" value="MoaE"/>
    <property type="match status" value="1"/>
</dbReference>
<dbReference type="Proteomes" id="UP000318102">
    <property type="component" value="Unassembled WGS sequence"/>
</dbReference>
<dbReference type="Pfam" id="PF02597">
    <property type="entry name" value="ThiS"/>
    <property type="match status" value="1"/>
</dbReference>
<evidence type="ECO:0000313" key="2">
    <source>
        <dbReference type="Proteomes" id="UP000318102"/>
    </source>
</evidence>
<evidence type="ECO:0000313" key="1">
    <source>
        <dbReference type="EMBL" id="TVX92547.1"/>
    </source>
</evidence>
<proteinExistence type="predicted"/>
<name>A0A559IY75_9BACL</name>
<dbReference type="CDD" id="cd00754">
    <property type="entry name" value="Ubl_MoaD"/>
    <property type="match status" value="1"/>
</dbReference>
<comment type="caution">
    <text evidence="1">The sequence shown here is derived from an EMBL/GenBank/DDBJ whole genome shotgun (WGS) entry which is preliminary data.</text>
</comment>
<gene>
    <name evidence="1" type="ORF">FPZ44_05445</name>
</gene>
<keyword evidence="2" id="KW-1185">Reference proteome</keyword>
<dbReference type="PANTHER" id="PTHR23404">
    <property type="entry name" value="MOLYBDOPTERIN SYNTHASE RELATED"/>
    <property type="match status" value="1"/>
</dbReference>
<dbReference type="SUPFAM" id="SSF54285">
    <property type="entry name" value="MoaD/ThiS"/>
    <property type="match status" value="1"/>
</dbReference>
<dbReference type="OrthoDB" id="9803224at2"/>
<dbReference type="InterPro" id="IPR003749">
    <property type="entry name" value="ThiS/MoaD-like"/>
</dbReference>
<dbReference type="GO" id="GO:0006777">
    <property type="term" value="P:Mo-molybdopterin cofactor biosynthetic process"/>
    <property type="evidence" value="ECO:0007669"/>
    <property type="project" value="InterPro"/>
</dbReference>
<dbReference type="EMBL" id="VNJK01000001">
    <property type="protein sequence ID" value="TVX92547.1"/>
    <property type="molecule type" value="Genomic_DNA"/>
</dbReference>
<dbReference type="Pfam" id="PF02391">
    <property type="entry name" value="MoaE"/>
    <property type="match status" value="1"/>
</dbReference>
<dbReference type="InterPro" id="IPR012675">
    <property type="entry name" value="Beta-grasp_dom_sf"/>
</dbReference>